<dbReference type="AlphaFoldDB" id="A0AAD4GBB3"/>
<feature type="non-terminal residue" evidence="1">
    <location>
        <position position="1"/>
    </location>
</feature>
<dbReference type="Proteomes" id="UP001194468">
    <property type="component" value="Unassembled WGS sequence"/>
</dbReference>
<protein>
    <submittedName>
        <fullName evidence="1">Uncharacterized protein</fullName>
    </submittedName>
</protein>
<proteinExistence type="predicted"/>
<dbReference type="EMBL" id="WHUW01000029">
    <property type="protein sequence ID" value="KAF8434373.1"/>
    <property type="molecule type" value="Genomic_DNA"/>
</dbReference>
<evidence type="ECO:0000313" key="1">
    <source>
        <dbReference type="EMBL" id="KAF8434373.1"/>
    </source>
</evidence>
<reference evidence="1" key="1">
    <citation type="submission" date="2019-10" db="EMBL/GenBank/DDBJ databases">
        <authorList>
            <consortium name="DOE Joint Genome Institute"/>
            <person name="Kuo A."/>
            <person name="Miyauchi S."/>
            <person name="Kiss E."/>
            <person name="Drula E."/>
            <person name="Kohler A."/>
            <person name="Sanchez-Garcia M."/>
            <person name="Andreopoulos B."/>
            <person name="Barry K.W."/>
            <person name="Bonito G."/>
            <person name="Buee M."/>
            <person name="Carver A."/>
            <person name="Chen C."/>
            <person name="Cichocki N."/>
            <person name="Clum A."/>
            <person name="Culley D."/>
            <person name="Crous P.W."/>
            <person name="Fauchery L."/>
            <person name="Girlanda M."/>
            <person name="Hayes R."/>
            <person name="Keri Z."/>
            <person name="LaButti K."/>
            <person name="Lipzen A."/>
            <person name="Lombard V."/>
            <person name="Magnuson J."/>
            <person name="Maillard F."/>
            <person name="Morin E."/>
            <person name="Murat C."/>
            <person name="Nolan M."/>
            <person name="Ohm R."/>
            <person name="Pangilinan J."/>
            <person name="Pereira M."/>
            <person name="Perotto S."/>
            <person name="Peter M."/>
            <person name="Riley R."/>
            <person name="Sitrit Y."/>
            <person name="Stielow B."/>
            <person name="Szollosi G."/>
            <person name="Zifcakova L."/>
            <person name="Stursova M."/>
            <person name="Spatafora J.W."/>
            <person name="Tedersoo L."/>
            <person name="Vaario L.-M."/>
            <person name="Yamada A."/>
            <person name="Yan M."/>
            <person name="Wang P."/>
            <person name="Xu J."/>
            <person name="Bruns T."/>
            <person name="Baldrian P."/>
            <person name="Vilgalys R."/>
            <person name="Henrissat B."/>
            <person name="Grigoriev I.V."/>
            <person name="Hibbett D."/>
            <person name="Nagy L.G."/>
            <person name="Martin F.M."/>
        </authorList>
    </citation>
    <scope>NUCLEOTIDE SEQUENCE</scope>
    <source>
        <strain evidence="1">BED1</strain>
    </source>
</reference>
<gene>
    <name evidence="1" type="ORF">L210DRAFT_3410851</name>
</gene>
<organism evidence="1 2">
    <name type="scientific">Boletus edulis BED1</name>
    <dbReference type="NCBI Taxonomy" id="1328754"/>
    <lineage>
        <taxon>Eukaryota</taxon>
        <taxon>Fungi</taxon>
        <taxon>Dikarya</taxon>
        <taxon>Basidiomycota</taxon>
        <taxon>Agaricomycotina</taxon>
        <taxon>Agaricomycetes</taxon>
        <taxon>Agaricomycetidae</taxon>
        <taxon>Boletales</taxon>
        <taxon>Boletineae</taxon>
        <taxon>Boletaceae</taxon>
        <taxon>Boletoideae</taxon>
        <taxon>Boletus</taxon>
    </lineage>
</organism>
<name>A0AAD4GBB3_BOLED</name>
<comment type="caution">
    <text evidence="1">The sequence shown here is derived from an EMBL/GenBank/DDBJ whole genome shotgun (WGS) entry which is preliminary data.</text>
</comment>
<accession>A0AAD4GBB3</accession>
<evidence type="ECO:0000313" key="2">
    <source>
        <dbReference type="Proteomes" id="UP001194468"/>
    </source>
</evidence>
<reference evidence="1" key="2">
    <citation type="journal article" date="2020" name="Nat. Commun.">
        <title>Large-scale genome sequencing of mycorrhizal fungi provides insights into the early evolution of symbiotic traits.</title>
        <authorList>
            <person name="Miyauchi S."/>
            <person name="Kiss E."/>
            <person name="Kuo A."/>
            <person name="Drula E."/>
            <person name="Kohler A."/>
            <person name="Sanchez-Garcia M."/>
            <person name="Morin E."/>
            <person name="Andreopoulos B."/>
            <person name="Barry K.W."/>
            <person name="Bonito G."/>
            <person name="Buee M."/>
            <person name="Carver A."/>
            <person name="Chen C."/>
            <person name="Cichocki N."/>
            <person name="Clum A."/>
            <person name="Culley D."/>
            <person name="Crous P.W."/>
            <person name="Fauchery L."/>
            <person name="Girlanda M."/>
            <person name="Hayes R.D."/>
            <person name="Keri Z."/>
            <person name="LaButti K."/>
            <person name="Lipzen A."/>
            <person name="Lombard V."/>
            <person name="Magnuson J."/>
            <person name="Maillard F."/>
            <person name="Murat C."/>
            <person name="Nolan M."/>
            <person name="Ohm R.A."/>
            <person name="Pangilinan J."/>
            <person name="Pereira M.F."/>
            <person name="Perotto S."/>
            <person name="Peter M."/>
            <person name="Pfister S."/>
            <person name="Riley R."/>
            <person name="Sitrit Y."/>
            <person name="Stielow J.B."/>
            <person name="Szollosi G."/>
            <person name="Zifcakova L."/>
            <person name="Stursova M."/>
            <person name="Spatafora J.W."/>
            <person name="Tedersoo L."/>
            <person name="Vaario L.M."/>
            <person name="Yamada A."/>
            <person name="Yan M."/>
            <person name="Wang P."/>
            <person name="Xu J."/>
            <person name="Bruns T."/>
            <person name="Baldrian P."/>
            <person name="Vilgalys R."/>
            <person name="Dunand C."/>
            <person name="Henrissat B."/>
            <person name="Grigoriev I.V."/>
            <person name="Hibbett D."/>
            <person name="Nagy L.G."/>
            <person name="Martin F.M."/>
        </authorList>
    </citation>
    <scope>NUCLEOTIDE SEQUENCE</scope>
    <source>
        <strain evidence="1">BED1</strain>
    </source>
</reference>
<keyword evidence="2" id="KW-1185">Reference proteome</keyword>
<sequence length="166" mass="18735">LAALVRTCRTFKEPALDVLWSELVDLTPLPRCIPAKACSFSYALGVRTSICCNYFSNVCPTPQDYSFARQRCRVGHPSKLIWHILGYSNPNGRLDNQSLILAICCSPAVGPLFPNLRAFHWKGIEMIPSRARCSPDADFACSEHRGRACTWIRGFPSRRWSPLFQM</sequence>